<organism evidence="3">
    <name type="scientific">bioreactor metagenome</name>
    <dbReference type="NCBI Taxonomy" id="1076179"/>
    <lineage>
        <taxon>unclassified sequences</taxon>
        <taxon>metagenomes</taxon>
        <taxon>ecological metagenomes</taxon>
    </lineage>
</organism>
<dbReference type="GO" id="GO:0005694">
    <property type="term" value="C:chromosome"/>
    <property type="evidence" value="ECO:0007669"/>
    <property type="project" value="InterPro"/>
</dbReference>
<reference evidence="3" key="1">
    <citation type="submission" date="2019-08" db="EMBL/GenBank/DDBJ databases">
        <authorList>
            <person name="Kucharzyk K."/>
            <person name="Murdoch R.W."/>
            <person name="Higgins S."/>
            <person name="Loffler F."/>
        </authorList>
    </citation>
    <scope>NUCLEOTIDE SEQUENCE</scope>
</reference>
<feature type="domain" description="Wadjet protein JetD C-terminal" evidence="1">
    <location>
        <begin position="245"/>
        <end position="416"/>
    </location>
</feature>
<dbReference type="InterPro" id="IPR036078">
    <property type="entry name" value="Spo11/TopoVI_A_sf"/>
</dbReference>
<proteinExistence type="predicted"/>
<evidence type="ECO:0000313" key="3">
    <source>
        <dbReference type="EMBL" id="MPL63751.1"/>
    </source>
</evidence>
<comment type="caution">
    <text evidence="3">The sequence shown here is derived from an EMBL/GenBank/DDBJ whole genome shotgun (WGS) entry which is preliminary data.</text>
</comment>
<accession>A0A644TD13</accession>
<dbReference type="Gene3D" id="3.40.1360.10">
    <property type="match status" value="1"/>
</dbReference>
<sequence>MEDKEVREYKKKILTLLLRKYQNSLSFQTGTPGKQRPQLTMAKSELAADYEDELDFRKREWIHAALKELSREGIIQVTWPKLKEHIQVHKVYLNFAGVERAYQLLGETPLEDKLRRLKESLSPLAAHPWVWVRSWQRETCARLEERKSTGLDADNPQGYDDLVKVLKALPKLEDSTPKRVFSQSLFQDSKYFEKKLEGRLIGLLRKIYPEELDQDEDYLDQVGIINNPKLTLLSGPLIIRPDLDLRHFSGGLGLSAQSVKELIIQDIPAQTILLIENLTTYHEVLQAPPILPAPVLVIYTGGFPHKSAQKLLEKVSGFLEHHRQGQGLEIFHWGDIDYGGMRIFEYLRRNFFPNLKPYRMDGVTYLEYESAGLPFGEDQAKKLAALLSDPGYSDWHEVIGLLLSYRKRVEQEGIRVG</sequence>
<evidence type="ECO:0008006" key="4">
    <source>
        <dbReference type="Google" id="ProtNLM"/>
    </source>
</evidence>
<dbReference type="Pfam" id="PF09983">
    <property type="entry name" value="JetD_C"/>
    <property type="match status" value="1"/>
</dbReference>
<name>A0A644TD13_9ZZZZ</name>
<dbReference type="InterPro" id="IPR024537">
    <property type="entry name" value="DUF3322"/>
</dbReference>
<dbReference type="GO" id="GO:0003677">
    <property type="term" value="F:DNA binding"/>
    <property type="evidence" value="ECO:0007669"/>
    <property type="project" value="InterPro"/>
</dbReference>
<gene>
    <name evidence="3" type="ORF">SDC9_09392</name>
</gene>
<dbReference type="Pfam" id="PF11795">
    <property type="entry name" value="DUF3322"/>
    <property type="match status" value="1"/>
</dbReference>
<dbReference type="SUPFAM" id="SSF56726">
    <property type="entry name" value="DNA topoisomerase IV, alpha subunit"/>
    <property type="match status" value="1"/>
</dbReference>
<dbReference type="AlphaFoldDB" id="A0A644TD13"/>
<evidence type="ECO:0000259" key="2">
    <source>
        <dbReference type="Pfam" id="PF11795"/>
    </source>
</evidence>
<evidence type="ECO:0000259" key="1">
    <source>
        <dbReference type="Pfam" id="PF09983"/>
    </source>
</evidence>
<dbReference type="EMBL" id="VSSQ01000022">
    <property type="protein sequence ID" value="MPL63751.1"/>
    <property type="molecule type" value="Genomic_DNA"/>
</dbReference>
<dbReference type="InterPro" id="IPR024534">
    <property type="entry name" value="JetD_C"/>
</dbReference>
<feature type="domain" description="DUF3322" evidence="2">
    <location>
        <begin position="11"/>
        <end position="204"/>
    </location>
</feature>
<protein>
    <recommendedName>
        <fullName evidence="4">Wadjet protein JetD C-terminal domain-containing protein</fullName>
    </recommendedName>
</protein>